<keyword evidence="3" id="KW-0732">Signal</keyword>
<protein>
    <submittedName>
        <fullName evidence="5">Response regulator</fullName>
    </submittedName>
</protein>
<evidence type="ECO:0000313" key="6">
    <source>
        <dbReference type="Proteomes" id="UP000306585"/>
    </source>
</evidence>
<dbReference type="InterPro" id="IPR011006">
    <property type="entry name" value="CheY-like_superfamily"/>
</dbReference>
<dbReference type="GO" id="GO:0000160">
    <property type="term" value="P:phosphorelay signal transduction system"/>
    <property type="evidence" value="ECO:0007669"/>
    <property type="project" value="InterPro"/>
</dbReference>
<dbReference type="SMART" id="SM00448">
    <property type="entry name" value="REC"/>
    <property type="match status" value="1"/>
</dbReference>
<name>A0A5R9GQR5_9PROT</name>
<organism evidence="5 6">
    <name type="scientific">Mariprofundus erugo</name>
    <dbReference type="NCBI Taxonomy" id="2528639"/>
    <lineage>
        <taxon>Bacteria</taxon>
        <taxon>Pseudomonadati</taxon>
        <taxon>Pseudomonadota</taxon>
        <taxon>Candidatius Mariprofundia</taxon>
        <taxon>Mariprofundales</taxon>
        <taxon>Mariprofundaceae</taxon>
        <taxon>Mariprofundus</taxon>
    </lineage>
</organism>
<gene>
    <name evidence="5" type="ORF">FEF65_05705</name>
</gene>
<dbReference type="RefSeq" id="WP_138238835.1">
    <property type="nucleotide sequence ID" value="NZ_VBRY01000004.1"/>
</dbReference>
<evidence type="ECO:0000313" key="5">
    <source>
        <dbReference type="EMBL" id="TLS67938.1"/>
    </source>
</evidence>
<dbReference type="InterPro" id="IPR050595">
    <property type="entry name" value="Bact_response_regulator"/>
</dbReference>
<sequence length="154" mass="17063">MNIKTGKRIVSLLAIFCSLQSATADEIDKSMEVLIVDDSSLMRTIDRNLLGEIGIKHVTEAGNAEFALESLKSRHYDFVLLSWRLNGTSGLNVLSAIRNDPDTRLLPVIVTFDTNENTPDNIATGTQAGVNNYLTKPFTANDLRAKLEHTFNLR</sequence>
<dbReference type="EMBL" id="VBRY01000004">
    <property type="protein sequence ID" value="TLS67938.1"/>
    <property type="molecule type" value="Genomic_DNA"/>
</dbReference>
<dbReference type="Proteomes" id="UP000306585">
    <property type="component" value="Unassembled WGS sequence"/>
</dbReference>
<dbReference type="Pfam" id="PF00072">
    <property type="entry name" value="Response_reg"/>
    <property type="match status" value="1"/>
</dbReference>
<comment type="caution">
    <text evidence="5">The sequence shown here is derived from an EMBL/GenBank/DDBJ whole genome shotgun (WGS) entry which is preliminary data.</text>
</comment>
<keyword evidence="1" id="KW-0597">Phosphoprotein</keyword>
<evidence type="ECO:0000256" key="3">
    <source>
        <dbReference type="SAM" id="SignalP"/>
    </source>
</evidence>
<proteinExistence type="predicted"/>
<accession>A0A5R9GQR5</accession>
<dbReference type="PROSITE" id="PS50110">
    <property type="entry name" value="RESPONSE_REGULATORY"/>
    <property type="match status" value="1"/>
</dbReference>
<dbReference type="SUPFAM" id="SSF52172">
    <property type="entry name" value="CheY-like"/>
    <property type="match status" value="1"/>
</dbReference>
<dbReference type="InterPro" id="IPR001789">
    <property type="entry name" value="Sig_transdc_resp-reg_receiver"/>
</dbReference>
<dbReference type="PANTHER" id="PTHR44591">
    <property type="entry name" value="STRESS RESPONSE REGULATOR PROTEIN 1"/>
    <property type="match status" value="1"/>
</dbReference>
<evidence type="ECO:0000256" key="1">
    <source>
        <dbReference type="ARBA" id="ARBA00022553"/>
    </source>
</evidence>
<feature type="domain" description="Response regulatory" evidence="4">
    <location>
        <begin position="32"/>
        <end position="151"/>
    </location>
</feature>
<comment type="caution">
    <text evidence="2">Lacks conserved residue(s) required for the propagation of feature annotation.</text>
</comment>
<reference evidence="5 6" key="1">
    <citation type="journal article" date="2019" name="Appl. Environ. Microbiol.">
        <title>Environmental Evidence and Genomic Insight of Iron-oxidizing Bacteria Preference Towards More Corrosion Resistant Stainless Steel at Higher Salinities.</title>
        <authorList>
            <person name="Garrison C.E."/>
            <person name="Price K.A."/>
            <person name="Field E.K."/>
        </authorList>
    </citation>
    <scope>NUCLEOTIDE SEQUENCE [LARGE SCALE GENOMIC DNA]</scope>
    <source>
        <strain evidence="5 6">P3</strain>
    </source>
</reference>
<dbReference type="AlphaFoldDB" id="A0A5R9GQR5"/>
<evidence type="ECO:0000259" key="4">
    <source>
        <dbReference type="PROSITE" id="PS50110"/>
    </source>
</evidence>
<dbReference type="Gene3D" id="3.40.50.2300">
    <property type="match status" value="1"/>
</dbReference>
<keyword evidence="6" id="KW-1185">Reference proteome</keyword>
<feature type="chain" id="PRO_5024409903" evidence="3">
    <location>
        <begin position="25"/>
        <end position="154"/>
    </location>
</feature>
<feature type="signal peptide" evidence="3">
    <location>
        <begin position="1"/>
        <end position="24"/>
    </location>
</feature>
<evidence type="ECO:0000256" key="2">
    <source>
        <dbReference type="PROSITE-ProRule" id="PRU00169"/>
    </source>
</evidence>
<dbReference type="PANTHER" id="PTHR44591:SF20">
    <property type="entry name" value="PROTEIN PILH"/>
    <property type="match status" value="1"/>
</dbReference>